<dbReference type="CDD" id="cd06262">
    <property type="entry name" value="metallo-hydrolase-like_MBL-fold"/>
    <property type="match status" value="1"/>
</dbReference>
<dbReference type="Pfam" id="PF00753">
    <property type="entry name" value="Lactamase_B"/>
    <property type="match status" value="1"/>
</dbReference>
<accession>A0A955RIW7</accession>
<dbReference type="AlphaFoldDB" id="A0A955RIW7"/>
<protein>
    <submittedName>
        <fullName evidence="2">MBL fold metallo-hydrolase</fullName>
    </submittedName>
</protein>
<comment type="caution">
    <text evidence="2">The sequence shown here is derived from an EMBL/GenBank/DDBJ whole genome shotgun (WGS) entry which is preliminary data.</text>
</comment>
<dbReference type="PANTHER" id="PTHR23131">
    <property type="entry name" value="ENDORIBONUCLEASE LACTB2"/>
    <property type="match status" value="1"/>
</dbReference>
<dbReference type="InterPro" id="IPR036866">
    <property type="entry name" value="RibonucZ/Hydroxyglut_hydro"/>
</dbReference>
<reference evidence="2" key="1">
    <citation type="submission" date="2020-04" db="EMBL/GenBank/DDBJ databases">
        <authorList>
            <person name="Zhang T."/>
        </authorList>
    </citation>
    <scope>NUCLEOTIDE SEQUENCE</scope>
    <source>
        <strain evidence="2">HKST-UBA14</strain>
    </source>
</reference>
<evidence type="ECO:0000313" key="3">
    <source>
        <dbReference type="Proteomes" id="UP000783287"/>
    </source>
</evidence>
<dbReference type="EMBL" id="JAGQLK010000036">
    <property type="protein sequence ID" value="MCA9383187.1"/>
    <property type="molecule type" value="Genomic_DNA"/>
</dbReference>
<organism evidence="2 3">
    <name type="scientific">Candidatus Dojkabacteria bacterium</name>
    <dbReference type="NCBI Taxonomy" id="2099670"/>
    <lineage>
        <taxon>Bacteria</taxon>
        <taxon>Candidatus Dojkabacteria</taxon>
    </lineage>
</organism>
<dbReference type="SMART" id="SM00849">
    <property type="entry name" value="Lactamase_B"/>
    <property type="match status" value="1"/>
</dbReference>
<feature type="domain" description="Metallo-beta-lactamase" evidence="1">
    <location>
        <begin position="33"/>
        <end position="240"/>
    </location>
</feature>
<name>A0A955RIW7_9BACT</name>
<dbReference type="Gene3D" id="3.60.15.10">
    <property type="entry name" value="Ribonuclease Z/Hydroxyacylglutathione hydrolase-like"/>
    <property type="match status" value="1"/>
</dbReference>
<dbReference type="SUPFAM" id="SSF56281">
    <property type="entry name" value="Metallo-hydrolase/oxidoreductase"/>
    <property type="match status" value="1"/>
</dbReference>
<evidence type="ECO:0000259" key="1">
    <source>
        <dbReference type="SMART" id="SM00849"/>
    </source>
</evidence>
<dbReference type="InterPro" id="IPR001279">
    <property type="entry name" value="Metallo-B-lactamas"/>
</dbReference>
<evidence type="ECO:0000313" key="2">
    <source>
        <dbReference type="EMBL" id="MCA9383187.1"/>
    </source>
</evidence>
<reference evidence="2" key="2">
    <citation type="journal article" date="2021" name="Microbiome">
        <title>Successional dynamics and alternative stable states in a saline activated sludge microbial community over 9 years.</title>
        <authorList>
            <person name="Wang Y."/>
            <person name="Ye J."/>
            <person name="Ju F."/>
            <person name="Liu L."/>
            <person name="Boyd J.A."/>
            <person name="Deng Y."/>
            <person name="Parks D.H."/>
            <person name="Jiang X."/>
            <person name="Yin X."/>
            <person name="Woodcroft B.J."/>
            <person name="Tyson G.W."/>
            <person name="Hugenholtz P."/>
            <person name="Polz M.F."/>
            <person name="Zhang T."/>
        </authorList>
    </citation>
    <scope>NUCLEOTIDE SEQUENCE</scope>
    <source>
        <strain evidence="2">HKST-UBA14</strain>
    </source>
</reference>
<dbReference type="PANTHER" id="PTHR23131:SF0">
    <property type="entry name" value="ENDORIBONUCLEASE LACTB2"/>
    <property type="match status" value="1"/>
</dbReference>
<dbReference type="InterPro" id="IPR050662">
    <property type="entry name" value="Sec-metab_biosynth-thioest"/>
</dbReference>
<dbReference type="Proteomes" id="UP000783287">
    <property type="component" value="Unassembled WGS sequence"/>
</dbReference>
<sequence length="246" mass="28378">MKQETILQNKEGPQVVRVLLEFNLPLISYPDTGVWCYIIKTGDNTVSIFDAGPKFKSLLPFRRKYSGETNNTDKIINTLDDFFPGYKVDQILCSHYHYDHAENAPDLQNRLLELHGNLAPIRLHANDLENKKAFKFMKTHVEDLFKHAEYDKWHLGNSVEDNENLGNSGFVIVHTPGHTSGAISLVNNIEKIAITGWWIEEQSSPFVKVFQSTVVDEDTKNFAATIKKIKRDDYKYYFLHPQVDKY</sequence>
<proteinExistence type="predicted"/>
<gene>
    <name evidence="2" type="ORF">KC909_02370</name>
</gene>